<dbReference type="GO" id="GO:0043565">
    <property type="term" value="F:sequence-specific DNA binding"/>
    <property type="evidence" value="ECO:0007669"/>
    <property type="project" value="TreeGrafter"/>
</dbReference>
<reference evidence="6 7" key="1">
    <citation type="submission" date="2013-12" db="EMBL/GenBank/DDBJ databases">
        <title>Draft genome of the parsitic nematode Ancylostoma duodenale.</title>
        <authorList>
            <person name="Mitreva M."/>
        </authorList>
    </citation>
    <scope>NUCLEOTIDE SEQUENCE [LARGE SCALE GENOMIC DNA]</scope>
    <source>
        <strain evidence="6 7">Zhejiang</strain>
    </source>
</reference>
<keyword evidence="3" id="KW-0539">Nucleus</keyword>
<dbReference type="GO" id="GO:0005634">
    <property type="term" value="C:nucleus"/>
    <property type="evidence" value="ECO:0007669"/>
    <property type="project" value="UniProtKB-SubCell"/>
</dbReference>
<protein>
    <submittedName>
        <fullName evidence="6">SAP domain protein</fullName>
    </submittedName>
</protein>
<evidence type="ECO:0000256" key="2">
    <source>
        <dbReference type="ARBA" id="ARBA00022884"/>
    </source>
</evidence>
<evidence type="ECO:0000313" key="7">
    <source>
        <dbReference type="Proteomes" id="UP000054047"/>
    </source>
</evidence>
<dbReference type="Pfam" id="PF02037">
    <property type="entry name" value="SAP"/>
    <property type="match status" value="1"/>
</dbReference>
<evidence type="ECO:0000259" key="5">
    <source>
        <dbReference type="PROSITE" id="PS50800"/>
    </source>
</evidence>
<dbReference type="InterPro" id="IPR003034">
    <property type="entry name" value="SAP_dom"/>
</dbReference>
<dbReference type="PANTHER" id="PTHR15683:SF8">
    <property type="entry name" value="SCAFFOLD ATTACHMENT FACTOR B, ISOFORM B"/>
    <property type="match status" value="1"/>
</dbReference>
<evidence type="ECO:0000256" key="4">
    <source>
        <dbReference type="SAM" id="SignalP"/>
    </source>
</evidence>
<organism evidence="6 7">
    <name type="scientific">Ancylostoma duodenale</name>
    <dbReference type="NCBI Taxonomy" id="51022"/>
    <lineage>
        <taxon>Eukaryota</taxon>
        <taxon>Metazoa</taxon>
        <taxon>Ecdysozoa</taxon>
        <taxon>Nematoda</taxon>
        <taxon>Chromadorea</taxon>
        <taxon>Rhabditida</taxon>
        <taxon>Rhabditina</taxon>
        <taxon>Rhabditomorpha</taxon>
        <taxon>Strongyloidea</taxon>
        <taxon>Ancylostomatidae</taxon>
        <taxon>Ancylostomatinae</taxon>
        <taxon>Ancylostoma</taxon>
    </lineage>
</organism>
<feature type="domain" description="SAP" evidence="5">
    <location>
        <begin position="30"/>
        <end position="62"/>
    </location>
</feature>
<dbReference type="SUPFAM" id="SSF68906">
    <property type="entry name" value="SAP domain"/>
    <property type="match status" value="1"/>
</dbReference>
<comment type="subcellular location">
    <subcellularLocation>
        <location evidence="1">Nucleus</location>
    </subcellularLocation>
</comment>
<dbReference type="SMART" id="SM00513">
    <property type="entry name" value="SAP"/>
    <property type="match status" value="1"/>
</dbReference>
<evidence type="ECO:0000256" key="1">
    <source>
        <dbReference type="ARBA" id="ARBA00004123"/>
    </source>
</evidence>
<gene>
    <name evidence="6" type="ORF">ANCDUO_18856</name>
</gene>
<feature type="signal peptide" evidence="4">
    <location>
        <begin position="1"/>
        <end position="19"/>
    </location>
</feature>
<feature type="non-terminal residue" evidence="6">
    <location>
        <position position="62"/>
    </location>
</feature>
<dbReference type="Gene3D" id="1.10.720.30">
    <property type="entry name" value="SAP domain"/>
    <property type="match status" value="1"/>
</dbReference>
<sequence>MHELLYVFLTVKLILVVMSVDDPLVNGVPLSSLRVVDLKDELDKRGLSKIGNKSVLTERLKA</sequence>
<dbReference type="GO" id="GO:0050684">
    <property type="term" value="P:regulation of mRNA processing"/>
    <property type="evidence" value="ECO:0007669"/>
    <property type="project" value="TreeGrafter"/>
</dbReference>
<dbReference type="GO" id="GO:0003723">
    <property type="term" value="F:RNA binding"/>
    <property type="evidence" value="ECO:0007669"/>
    <property type="project" value="UniProtKB-KW"/>
</dbReference>
<dbReference type="PANTHER" id="PTHR15683">
    <property type="entry name" value="SCAFFOLD ATTACHMENT FACTOR B-RELATED"/>
    <property type="match status" value="1"/>
</dbReference>
<proteinExistence type="predicted"/>
<keyword evidence="4" id="KW-0732">Signal</keyword>
<dbReference type="AlphaFoldDB" id="A0A0C2G1X5"/>
<evidence type="ECO:0000256" key="3">
    <source>
        <dbReference type="ARBA" id="ARBA00023242"/>
    </source>
</evidence>
<dbReference type="GO" id="GO:0006357">
    <property type="term" value="P:regulation of transcription by RNA polymerase II"/>
    <property type="evidence" value="ECO:0007669"/>
    <property type="project" value="TreeGrafter"/>
</dbReference>
<accession>A0A0C2G1X5</accession>
<name>A0A0C2G1X5_9BILA</name>
<keyword evidence="2" id="KW-0694">RNA-binding</keyword>
<evidence type="ECO:0000313" key="6">
    <source>
        <dbReference type="EMBL" id="KIH51061.1"/>
    </source>
</evidence>
<dbReference type="OrthoDB" id="5348404at2759"/>
<dbReference type="Proteomes" id="UP000054047">
    <property type="component" value="Unassembled WGS sequence"/>
</dbReference>
<dbReference type="PROSITE" id="PS50800">
    <property type="entry name" value="SAP"/>
    <property type="match status" value="1"/>
</dbReference>
<dbReference type="InterPro" id="IPR051738">
    <property type="entry name" value="SAF_Modulators"/>
</dbReference>
<feature type="chain" id="PRO_5002149203" evidence="4">
    <location>
        <begin position="20"/>
        <end position="62"/>
    </location>
</feature>
<dbReference type="EMBL" id="KN747775">
    <property type="protein sequence ID" value="KIH51061.1"/>
    <property type="molecule type" value="Genomic_DNA"/>
</dbReference>
<keyword evidence="7" id="KW-1185">Reference proteome</keyword>
<dbReference type="InterPro" id="IPR036361">
    <property type="entry name" value="SAP_dom_sf"/>
</dbReference>